<dbReference type="SUPFAM" id="SSF56219">
    <property type="entry name" value="DNase I-like"/>
    <property type="match status" value="1"/>
</dbReference>
<sequence length="177" mass="20422">MVELVAYAKERGLDLLLGCDANSHHLVWGSTNINPRGESLFNFVMSAELHILNRRTEPTFLDSRRQEVLDITLCTEGVVDLVKGWRVSSEPSGSDHSQIRFALGHIQKEEKWGRNPRKINWENFRTDLKRHLKNALTRFHTKDDLEVAVDFMCDAIRNSYEMNCPLELKNASVKVSW</sequence>
<dbReference type="PaxDb" id="67767-A0A0J7MR83"/>
<keyword evidence="2" id="KW-0548">Nucleotidyltransferase</keyword>
<gene>
    <name evidence="2" type="ORF">RF55_21075</name>
</gene>
<organism evidence="2 3">
    <name type="scientific">Lasius niger</name>
    <name type="common">Black garden ant</name>
    <dbReference type="NCBI Taxonomy" id="67767"/>
    <lineage>
        <taxon>Eukaryota</taxon>
        <taxon>Metazoa</taxon>
        <taxon>Ecdysozoa</taxon>
        <taxon>Arthropoda</taxon>
        <taxon>Hexapoda</taxon>
        <taxon>Insecta</taxon>
        <taxon>Pterygota</taxon>
        <taxon>Neoptera</taxon>
        <taxon>Endopterygota</taxon>
        <taxon>Hymenoptera</taxon>
        <taxon>Apocrita</taxon>
        <taxon>Aculeata</taxon>
        <taxon>Formicoidea</taxon>
        <taxon>Formicidae</taxon>
        <taxon>Formicinae</taxon>
        <taxon>Lasius</taxon>
        <taxon>Lasius</taxon>
    </lineage>
</organism>
<dbReference type="InterPro" id="IPR005135">
    <property type="entry name" value="Endo/exonuclease/phosphatase"/>
</dbReference>
<dbReference type="GO" id="GO:0003964">
    <property type="term" value="F:RNA-directed DNA polymerase activity"/>
    <property type="evidence" value="ECO:0007669"/>
    <property type="project" value="UniProtKB-KW"/>
</dbReference>
<dbReference type="Pfam" id="PF14529">
    <property type="entry name" value="Exo_endo_phos_2"/>
    <property type="match status" value="1"/>
</dbReference>
<keyword evidence="2" id="KW-0695">RNA-directed DNA polymerase</keyword>
<dbReference type="InterPro" id="IPR036691">
    <property type="entry name" value="Endo/exonu/phosph_ase_sf"/>
</dbReference>
<comment type="caution">
    <text evidence="2">The sequence shown here is derived from an EMBL/GenBank/DDBJ whole genome shotgun (WGS) entry which is preliminary data.</text>
</comment>
<keyword evidence="3" id="KW-1185">Reference proteome</keyword>
<name>A0A0J7MR83_LASNI</name>
<reference evidence="2 3" key="1">
    <citation type="submission" date="2015-04" db="EMBL/GenBank/DDBJ databases">
        <title>Lasius niger genome sequencing.</title>
        <authorList>
            <person name="Konorov E.A."/>
            <person name="Nikitin M.A."/>
            <person name="Kirill M.V."/>
            <person name="Chang P."/>
        </authorList>
    </citation>
    <scope>NUCLEOTIDE SEQUENCE [LARGE SCALE GENOMIC DNA]</scope>
    <source>
        <tissue evidence="2">Whole</tissue>
    </source>
</reference>
<keyword evidence="2" id="KW-0808">Transferase</keyword>
<proteinExistence type="predicted"/>
<dbReference type="AlphaFoldDB" id="A0A0J7MR83"/>
<protein>
    <submittedName>
        <fullName evidence="2">Reverse transcriptase</fullName>
    </submittedName>
</protein>
<accession>A0A0J7MR83</accession>
<feature type="domain" description="Endonuclease/exonuclease/phosphatase" evidence="1">
    <location>
        <begin position="12"/>
        <end position="99"/>
    </location>
</feature>
<dbReference type="Gene3D" id="3.60.10.10">
    <property type="entry name" value="Endonuclease/exonuclease/phosphatase"/>
    <property type="match status" value="1"/>
</dbReference>
<evidence type="ECO:0000259" key="1">
    <source>
        <dbReference type="Pfam" id="PF14529"/>
    </source>
</evidence>
<dbReference type="OrthoDB" id="7552326at2759"/>
<evidence type="ECO:0000313" key="3">
    <source>
        <dbReference type="Proteomes" id="UP000036403"/>
    </source>
</evidence>
<evidence type="ECO:0000313" key="2">
    <source>
        <dbReference type="EMBL" id="KMQ83050.1"/>
    </source>
</evidence>
<dbReference type="Proteomes" id="UP000036403">
    <property type="component" value="Unassembled WGS sequence"/>
</dbReference>
<dbReference type="EMBL" id="LBMM01021572">
    <property type="protein sequence ID" value="KMQ83050.1"/>
    <property type="molecule type" value="Genomic_DNA"/>
</dbReference>